<evidence type="ECO:0000313" key="2">
    <source>
        <dbReference type="Proteomes" id="UP001153678"/>
    </source>
</evidence>
<dbReference type="InterPro" id="IPR013784">
    <property type="entry name" value="Carb-bd-like_fold"/>
</dbReference>
<keyword evidence="2" id="KW-1185">Reference proteome</keyword>
<protein>
    <submittedName>
        <fullName evidence="1">5017_t:CDS:1</fullName>
    </submittedName>
</protein>
<feature type="non-terminal residue" evidence="1">
    <location>
        <position position="482"/>
    </location>
</feature>
<reference evidence="1" key="1">
    <citation type="submission" date="2022-08" db="EMBL/GenBank/DDBJ databases">
        <authorList>
            <person name="Kallberg Y."/>
            <person name="Tangrot J."/>
            <person name="Rosling A."/>
        </authorList>
    </citation>
    <scope>NUCLEOTIDE SEQUENCE</scope>
    <source>
        <strain evidence="1">Wild A</strain>
    </source>
</reference>
<comment type="caution">
    <text evidence="1">The sequence shown here is derived from an EMBL/GenBank/DDBJ whole genome shotgun (WGS) entry which is preliminary data.</text>
</comment>
<accession>A0A9W4SXI3</accession>
<evidence type="ECO:0000313" key="1">
    <source>
        <dbReference type="EMBL" id="CAI2184234.1"/>
    </source>
</evidence>
<dbReference type="Gene3D" id="2.60.40.10">
    <property type="entry name" value="Immunoglobulins"/>
    <property type="match status" value="1"/>
</dbReference>
<gene>
    <name evidence="1" type="ORF">FWILDA_LOCUS11477</name>
</gene>
<organism evidence="1 2">
    <name type="scientific">Funneliformis geosporum</name>
    <dbReference type="NCBI Taxonomy" id="1117311"/>
    <lineage>
        <taxon>Eukaryota</taxon>
        <taxon>Fungi</taxon>
        <taxon>Fungi incertae sedis</taxon>
        <taxon>Mucoromycota</taxon>
        <taxon>Glomeromycotina</taxon>
        <taxon>Glomeromycetes</taxon>
        <taxon>Glomerales</taxon>
        <taxon>Glomeraceae</taxon>
        <taxon>Funneliformis</taxon>
    </lineage>
</organism>
<dbReference type="GO" id="GO:0030246">
    <property type="term" value="F:carbohydrate binding"/>
    <property type="evidence" value="ECO:0007669"/>
    <property type="project" value="InterPro"/>
</dbReference>
<name>A0A9W4SXI3_9GLOM</name>
<dbReference type="Proteomes" id="UP001153678">
    <property type="component" value="Unassembled WGS sequence"/>
</dbReference>
<sequence length="482" mass="56810">MESSENLNNDYSVVFTGGGFISKDRKNEDEIIFIFHVHMPENIDKIGQPVVLGDGQELGFWEQPNIKLHQPLPQSPTYWRSDSVKISVSITTEGYDIQYKYAICEKESEKNILEGNSNRENRTLDIMRIDQFGIWKNTYDLPNKFRLFPKYIRDFAFVDYIYNSVNVNNLKDKVLEYQYLLSIYNELTIRVSEPNFIINHIDDKLREKRLFSCLLLGYYVSRQNTIYELPNQFPSDLLLDALEGYKQEVLPSDTKDPMYNAITTLIHHNAFKMQFNWLKVFTIDVVVESNYMFIDRLRTLKYPNNHLLTKFIEEVKVVMPYIDNHKFEKLAKWLIELCQDMDGLLKLWSDVLSCREVNDKNILKCFIDRIQENISVDDAVALANHFKDIPKIFRENVSSVFRDRVFLLLSSPSSKWTNPNIFAIQNLLRNGNLNWRSDDAIISMELISQSNNFELLNIFPEILDDWFRREFSDSKKKIPIIC</sequence>
<dbReference type="InterPro" id="IPR013783">
    <property type="entry name" value="Ig-like_fold"/>
</dbReference>
<dbReference type="OrthoDB" id="2400221at2759"/>
<dbReference type="AlphaFoldDB" id="A0A9W4SXI3"/>
<dbReference type="EMBL" id="CAMKVN010003272">
    <property type="protein sequence ID" value="CAI2184234.1"/>
    <property type="molecule type" value="Genomic_DNA"/>
</dbReference>
<dbReference type="SUPFAM" id="SSF49452">
    <property type="entry name" value="Starch-binding domain-like"/>
    <property type="match status" value="1"/>
</dbReference>
<proteinExistence type="predicted"/>